<comment type="caution">
    <text evidence="2">The sequence shown here is derived from an EMBL/GenBank/DDBJ whole genome shotgun (WGS) entry which is preliminary data.</text>
</comment>
<dbReference type="STRING" id="7102.A0A2A4K7P1"/>
<feature type="transmembrane region" description="Helical" evidence="1">
    <location>
        <begin position="33"/>
        <end position="58"/>
    </location>
</feature>
<gene>
    <name evidence="2" type="ORF">B5V51_9463</name>
</gene>
<organism evidence="2">
    <name type="scientific">Heliothis virescens</name>
    <name type="common">Tobacco budworm moth</name>
    <dbReference type="NCBI Taxonomy" id="7102"/>
    <lineage>
        <taxon>Eukaryota</taxon>
        <taxon>Metazoa</taxon>
        <taxon>Ecdysozoa</taxon>
        <taxon>Arthropoda</taxon>
        <taxon>Hexapoda</taxon>
        <taxon>Insecta</taxon>
        <taxon>Pterygota</taxon>
        <taxon>Neoptera</taxon>
        <taxon>Endopterygota</taxon>
        <taxon>Lepidoptera</taxon>
        <taxon>Glossata</taxon>
        <taxon>Ditrysia</taxon>
        <taxon>Noctuoidea</taxon>
        <taxon>Noctuidae</taxon>
        <taxon>Heliothinae</taxon>
        <taxon>Heliothis</taxon>
    </lineage>
</organism>
<dbReference type="AlphaFoldDB" id="A0A2A4K7P1"/>
<keyword evidence="1" id="KW-1133">Transmembrane helix</keyword>
<keyword evidence="1" id="KW-0472">Membrane</keyword>
<name>A0A2A4K7P1_HELVI</name>
<protein>
    <submittedName>
        <fullName evidence="2">Uncharacterized protein</fullName>
    </submittedName>
</protein>
<evidence type="ECO:0000256" key="1">
    <source>
        <dbReference type="SAM" id="Phobius"/>
    </source>
</evidence>
<sequence length="188" mass="21665">MKDYDANPNELDDLRKVIPKKYFLSQALAAKTVLWPIAGIALLGAAAALVSNPVLLQLGVVSGKRRRRDTEEITGPDFPSDTFLKYAEKMKKQSNEDKIQVKEKFRRKSKKQDFVEPGDTHKENFNRRLLKTDILKSFQSTVGTRKIKSSVRRNIDQVVMYPENHKRDNDDEKFIPIPIKLRIPKDVE</sequence>
<evidence type="ECO:0000313" key="2">
    <source>
        <dbReference type="EMBL" id="PCG80295.1"/>
    </source>
</evidence>
<accession>A0A2A4K7P1</accession>
<proteinExistence type="predicted"/>
<reference evidence="2" key="1">
    <citation type="submission" date="2017-09" db="EMBL/GenBank/DDBJ databases">
        <title>Contemporary evolution of a Lepidopteran species, Heliothis virescens, in response to modern agricultural practices.</title>
        <authorList>
            <person name="Fritz M.L."/>
            <person name="Deyonke A.M."/>
            <person name="Papanicolaou A."/>
            <person name="Micinski S."/>
            <person name="Westbrook J."/>
            <person name="Gould F."/>
        </authorList>
    </citation>
    <scope>NUCLEOTIDE SEQUENCE [LARGE SCALE GENOMIC DNA]</scope>
    <source>
        <strain evidence="2">HvINT-</strain>
        <tissue evidence="2">Whole body</tissue>
    </source>
</reference>
<dbReference type="EMBL" id="NWSH01000044">
    <property type="protein sequence ID" value="PCG80295.1"/>
    <property type="molecule type" value="Genomic_DNA"/>
</dbReference>
<keyword evidence="1" id="KW-0812">Transmembrane</keyword>